<dbReference type="EMBL" id="RKKB01000001">
    <property type="protein sequence ID" value="RPA34242.1"/>
    <property type="molecule type" value="Genomic_DNA"/>
</dbReference>
<gene>
    <name evidence="4" type="ORF">EGC77_00625</name>
    <name evidence="3" type="ORF">EGC80_17005</name>
</gene>
<organism evidence="4 6">
    <name type="scientific">Shewanella psychromarinicola</name>
    <dbReference type="NCBI Taxonomy" id="2487742"/>
    <lineage>
        <taxon>Bacteria</taxon>
        <taxon>Pseudomonadati</taxon>
        <taxon>Pseudomonadota</taxon>
        <taxon>Gammaproteobacteria</taxon>
        <taxon>Alteromonadales</taxon>
        <taxon>Shewanellaceae</taxon>
        <taxon>Shewanella</taxon>
    </lineage>
</organism>
<evidence type="ECO:0000313" key="5">
    <source>
        <dbReference type="Proteomes" id="UP000273778"/>
    </source>
</evidence>
<reference evidence="4" key="3">
    <citation type="submission" date="2018-11" db="EMBL/GenBank/DDBJ databases">
        <authorList>
            <person name="Hwang Y.J."/>
            <person name="Hwang C.Y."/>
        </authorList>
    </citation>
    <scope>NUCLEOTIDE SEQUENCE</scope>
    <source>
        <strain evidence="4">R106</strain>
    </source>
</reference>
<keyword evidence="2" id="KW-0472">Membrane</keyword>
<dbReference type="Proteomes" id="UP000273778">
    <property type="component" value="Chromosome"/>
</dbReference>
<dbReference type="AlphaFoldDB" id="A0A3N4EBK6"/>
<dbReference type="EMBL" id="CP034073">
    <property type="protein sequence ID" value="AZG36399.1"/>
    <property type="molecule type" value="Genomic_DNA"/>
</dbReference>
<reference evidence="6" key="2">
    <citation type="submission" date="2018-11" db="EMBL/GenBank/DDBJ databases">
        <title>Shewanella sp. R106.</title>
        <authorList>
            <person name="Hwang Y.J."/>
            <person name="Hwang C.Y."/>
        </authorList>
    </citation>
    <scope>NUCLEOTIDE SEQUENCE [LARGE SCALE GENOMIC DNA]</scope>
    <source>
        <strain evidence="6">R106</strain>
    </source>
</reference>
<feature type="transmembrane region" description="Helical" evidence="2">
    <location>
        <begin position="113"/>
        <end position="133"/>
    </location>
</feature>
<keyword evidence="2" id="KW-1133">Transmembrane helix</keyword>
<dbReference type="KEGG" id="spsr:EGC80_17005"/>
<feature type="region of interest" description="Disordered" evidence="1">
    <location>
        <begin position="1"/>
        <end position="20"/>
    </location>
</feature>
<evidence type="ECO:0000256" key="2">
    <source>
        <dbReference type="SAM" id="Phobius"/>
    </source>
</evidence>
<reference evidence="3 5" key="1">
    <citation type="submission" date="2018-11" db="EMBL/GenBank/DDBJ databases">
        <title>Shewanella sp. M2.</title>
        <authorList>
            <person name="Hwang Y.J."/>
            <person name="Hwang C.Y."/>
        </authorList>
    </citation>
    <scope>NUCLEOTIDE SEQUENCE [LARGE SCALE GENOMIC DNA]</scope>
    <source>
        <strain evidence="3 5">M2</strain>
    </source>
</reference>
<dbReference type="RefSeq" id="WP_124011516.1">
    <property type="nucleotide sequence ID" value="NZ_CP034073.1"/>
</dbReference>
<accession>A0A3N4EBK6</accession>
<keyword evidence="2" id="KW-0812">Transmembrane</keyword>
<proteinExistence type="predicted"/>
<protein>
    <submittedName>
        <fullName evidence="4">Uncharacterized protein</fullName>
    </submittedName>
</protein>
<evidence type="ECO:0000313" key="4">
    <source>
        <dbReference type="EMBL" id="RPA34242.1"/>
    </source>
</evidence>
<dbReference type="OrthoDB" id="6266989at2"/>
<keyword evidence="5" id="KW-1185">Reference proteome</keyword>
<evidence type="ECO:0000313" key="6">
    <source>
        <dbReference type="Proteomes" id="UP000278855"/>
    </source>
</evidence>
<evidence type="ECO:0000256" key="1">
    <source>
        <dbReference type="SAM" id="MobiDB-lite"/>
    </source>
</evidence>
<dbReference type="Proteomes" id="UP000278855">
    <property type="component" value="Unassembled WGS sequence"/>
</dbReference>
<name>A0A3N4EBK6_9GAMM</name>
<sequence>MANPTRNVHANTDESSVWGNETAQVNEIAKIDFNEDMTPFIDPQQQDVDDSQLHAHQQRVANKIKLQLLGAIQSQHNLAAPGMTEIDAETETDTAPIGSVVNKLITRIMTSTNAMIIVVTVHVLLIIFASIYWKVDVGGLLDIPLTDAASRNQAEPLPPLKSYLITQAEYDKLVERANLKSNATNNTAIIDVPVTEVINNDVVQAPEKAMSSTDQRK</sequence>
<evidence type="ECO:0000313" key="3">
    <source>
        <dbReference type="EMBL" id="AZG36399.1"/>
    </source>
</evidence>